<feature type="compositionally biased region" description="Basic and acidic residues" evidence="1">
    <location>
        <begin position="217"/>
        <end position="228"/>
    </location>
</feature>
<dbReference type="EMBL" id="JAIWYP010000005">
    <property type="protein sequence ID" value="KAH3824480.1"/>
    <property type="molecule type" value="Genomic_DNA"/>
</dbReference>
<organism evidence="2 3">
    <name type="scientific">Dreissena polymorpha</name>
    <name type="common">Zebra mussel</name>
    <name type="synonym">Mytilus polymorpha</name>
    <dbReference type="NCBI Taxonomy" id="45954"/>
    <lineage>
        <taxon>Eukaryota</taxon>
        <taxon>Metazoa</taxon>
        <taxon>Spiralia</taxon>
        <taxon>Lophotrochozoa</taxon>
        <taxon>Mollusca</taxon>
        <taxon>Bivalvia</taxon>
        <taxon>Autobranchia</taxon>
        <taxon>Heteroconchia</taxon>
        <taxon>Euheterodonta</taxon>
        <taxon>Imparidentia</taxon>
        <taxon>Neoheterodontei</taxon>
        <taxon>Myida</taxon>
        <taxon>Dreissenoidea</taxon>
        <taxon>Dreissenidae</taxon>
        <taxon>Dreissena</taxon>
    </lineage>
</organism>
<feature type="region of interest" description="Disordered" evidence="1">
    <location>
        <begin position="15"/>
        <end position="128"/>
    </location>
</feature>
<evidence type="ECO:0000256" key="1">
    <source>
        <dbReference type="SAM" id="MobiDB-lite"/>
    </source>
</evidence>
<dbReference type="Proteomes" id="UP000828390">
    <property type="component" value="Unassembled WGS sequence"/>
</dbReference>
<proteinExistence type="predicted"/>
<reference evidence="2" key="1">
    <citation type="journal article" date="2019" name="bioRxiv">
        <title>The Genome of the Zebra Mussel, Dreissena polymorpha: A Resource for Invasive Species Research.</title>
        <authorList>
            <person name="McCartney M.A."/>
            <person name="Auch B."/>
            <person name="Kono T."/>
            <person name="Mallez S."/>
            <person name="Zhang Y."/>
            <person name="Obille A."/>
            <person name="Becker A."/>
            <person name="Abrahante J.E."/>
            <person name="Garbe J."/>
            <person name="Badalamenti J.P."/>
            <person name="Herman A."/>
            <person name="Mangelson H."/>
            <person name="Liachko I."/>
            <person name="Sullivan S."/>
            <person name="Sone E.D."/>
            <person name="Koren S."/>
            <person name="Silverstein K.A.T."/>
            <person name="Beckman K.B."/>
            <person name="Gohl D.M."/>
        </authorList>
    </citation>
    <scope>NUCLEOTIDE SEQUENCE</scope>
    <source>
        <strain evidence="2">Duluth1</strain>
        <tissue evidence="2">Whole animal</tissue>
    </source>
</reference>
<sequence length="241" mass="27540">MRQKAWEEKYRLGSFRKKAKVPPRSASEDNLSIRGGDDDDQPGQATLQLAIESPPQLLSPSYSRRQSLTGVTMRRPSIVASGPGGRPLRDRRRRSVSPMDPRDALFRRRSPSRYEDDHEPLIGGGYGYDERVQSPTVFGVDNDLLDIAPVSMSRRQSFDRMRSPRMSLATSPREHTSFFAESDPMPYLRHLSHQYSQERRLSQTFPEGRPLTLPPDRLPDVDRERDADSVTSDDIIPETRF</sequence>
<evidence type="ECO:0000313" key="2">
    <source>
        <dbReference type="EMBL" id="KAH3824480.1"/>
    </source>
</evidence>
<name>A0A9D4JTU5_DREPO</name>
<feature type="compositionally biased region" description="Polar residues" evidence="1">
    <location>
        <begin position="56"/>
        <end position="70"/>
    </location>
</feature>
<protein>
    <submittedName>
        <fullName evidence="2">Uncharacterized protein</fullName>
    </submittedName>
</protein>
<dbReference type="AlphaFoldDB" id="A0A9D4JTU5"/>
<evidence type="ECO:0000313" key="3">
    <source>
        <dbReference type="Proteomes" id="UP000828390"/>
    </source>
</evidence>
<comment type="caution">
    <text evidence="2">The sequence shown here is derived from an EMBL/GenBank/DDBJ whole genome shotgun (WGS) entry which is preliminary data.</text>
</comment>
<reference evidence="2" key="2">
    <citation type="submission" date="2020-11" db="EMBL/GenBank/DDBJ databases">
        <authorList>
            <person name="McCartney M.A."/>
            <person name="Auch B."/>
            <person name="Kono T."/>
            <person name="Mallez S."/>
            <person name="Becker A."/>
            <person name="Gohl D.M."/>
            <person name="Silverstein K.A.T."/>
            <person name="Koren S."/>
            <person name="Bechman K.B."/>
            <person name="Herman A."/>
            <person name="Abrahante J.E."/>
            <person name="Garbe J."/>
        </authorList>
    </citation>
    <scope>NUCLEOTIDE SEQUENCE</scope>
    <source>
        <strain evidence="2">Duluth1</strain>
        <tissue evidence="2">Whole animal</tissue>
    </source>
</reference>
<feature type="compositionally biased region" description="Basic and acidic residues" evidence="1">
    <location>
        <begin position="100"/>
        <end position="120"/>
    </location>
</feature>
<feature type="region of interest" description="Disordered" evidence="1">
    <location>
        <begin position="195"/>
        <end position="241"/>
    </location>
</feature>
<accession>A0A9D4JTU5</accession>
<keyword evidence="3" id="KW-1185">Reference proteome</keyword>
<gene>
    <name evidence="2" type="ORF">DPMN_126316</name>
</gene>